<dbReference type="Proteomes" id="UP000244174">
    <property type="component" value="Unassembled WGS sequence"/>
</dbReference>
<dbReference type="Pfam" id="PF00534">
    <property type="entry name" value="Glycos_transf_1"/>
    <property type="match status" value="1"/>
</dbReference>
<evidence type="ECO:0000259" key="1">
    <source>
        <dbReference type="Pfam" id="PF00534"/>
    </source>
</evidence>
<gene>
    <name evidence="2" type="ORF">C8P64_1330</name>
</gene>
<accession>A0A2T6ANE0</accession>
<dbReference type="PANTHER" id="PTHR12526">
    <property type="entry name" value="GLYCOSYLTRANSFERASE"/>
    <property type="match status" value="1"/>
</dbReference>
<dbReference type="SUPFAM" id="SSF53756">
    <property type="entry name" value="UDP-Glycosyltransferase/glycogen phosphorylase"/>
    <property type="match status" value="1"/>
</dbReference>
<dbReference type="RefSeq" id="WP_108171213.1">
    <property type="nucleotide sequence ID" value="NZ_QBKQ01000001.1"/>
</dbReference>
<comment type="caution">
    <text evidence="2">The sequence shown here is derived from an EMBL/GenBank/DDBJ whole genome shotgun (WGS) entry which is preliminary data.</text>
</comment>
<dbReference type="AlphaFoldDB" id="A0A2T6ANE0"/>
<name>A0A2T6ANE0_9FLAO</name>
<dbReference type="InterPro" id="IPR001296">
    <property type="entry name" value="Glyco_trans_1"/>
</dbReference>
<organism evidence="2 3">
    <name type="scientific">Christiangramia gaetbulicola</name>
    <dbReference type="NCBI Taxonomy" id="703340"/>
    <lineage>
        <taxon>Bacteria</taxon>
        <taxon>Pseudomonadati</taxon>
        <taxon>Bacteroidota</taxon>
        <taxon>Flavobacteriia</taxon>
        <taxon>Flavobacteriales</taxon>
        <taxon>Flavobacteriaceae</taxon>
        <taxon>Christiangramia</taxon>
    </lineage>
</organism>
<sequence length="354" mass="39704">MALKILFISHNFTPFIGGIEVISQMLAEAFTRDGHEVHLLTWSKDKSGKTFPYEVIRNPNILTLFREHSWADMVFENNPCLRLSWPAILFKKPLVVTLQTWVSRVNGKISFKDKLKLKWLKRADQVISCSKAIQLGCFPESIVIHNPYQEDLFRVIPSIKRNKDFVFLGRMVSDKGAELAIRAFHEINKSDLNDPNLSLTMVGGGPERKNLQNLVKQLNLQNKVTFTGCLVGEELVNCLNQHKFLLIPSIWEEPFGIVALEGMASGCLPIASDGGGLPEATGEVGLIFKRGDLDDLVNCMQKVINQDGLKEKLLKKAQSHLANHNSSGISSKYLGVIKMTYKKKSFSNPQKVSV</sequence>
<reference evidence="2 3" key="1">
    <citation type="submission" date="2018-04" db="EMBL/GenBank/DDBJ databases">
        <title>Genomic Encyclopedia of Archaeal and Bacterial Type Strains, Phase II (KMG-II): from individual species to whole genera.</title>
        <authorList>
            <person name="Goeker M."/>
        </authorList>
    </citation>
    <scope>NUCLEOTIDE SEQUENCE [LARGE SCALE GENOMIC DNA]</scope>
    <source>
        <strain evidence="2 3">DSM 23082</strain>
    </source>
</reference>
<dbReference type="Gene3D" id="3.40.50.2000">
    <property type="entry name" value="Glycogen Phosphorylase B"/>
    <property type="match status" value="2"/>
</dbReference>
<keyword evidence="2" id="KW-0808">Transferase</keyword>
<keyword evidence="3" id="KW-1185">Reference proteome</keyword>
<dbReference type="OrthoDB" id="832722at2"/>
<dbReference type="CDD" id="cd03801">
    <property type="entry name" value="GT4_PimA-like"/>
    <property type="match status" value="1"/>
</dbReference>
<feature type="domain" description="Glycosyl transferase family 1" evidence="1">
    <location>
        <begin position="151"/>
        <end position="318"/>
    </location>
</feature>
<proteinExistence type="predicted"/>
<evidence type="ECO:0000313" key="3">
    <source>
        <dbReference type="Proteomes" id="UP000244174"/>
    </source>
</evidence>
<protein>
    <submittedName>
        <fullName evidence="2">Glycosyltransferase involved in cell wall biosynthesis</fullName>
    </submittedName>
</protein>
<dbReference type="GO" id="GO:0016757">
    <property type="term" value="F:glycosyltransferase activity"/>
    <property type="evidence" value="ECO:0007669"/>
    <property type="project" value="InterPro"/>
</dbReference>
<dbReference type="PANTHER" id="PTHR12526:SF630">
    <property type="entry name" value="GLYCOSYLTRANSFERASE"/>
    <property type="match status" value="1"/>
</dbReference>
<dbReference type="EMBL" id="QBKQ01000001">
    <property type="protein sequence ID" value="PTX45335.1"/>
    <property type="molecule type" value="Genomic_DNA"/>
</dbReference>
<evidence type="ECO:0000313" key="2">
    <source>
        <dbReference type="EMBL" id="PTX45335.1"/>
    </source>
</evidence>